<comment type="caution">
    <text evidence="4">The sequence shown here is derived from an EMBL/GenBank/DDBJ whole genome shotgun (WGS) entry which is preliminary data.</text>
</comment>
<dbReference type="SUPFAM" id="SSF53067">
    <property type="entry name" value="Actin-like ATPase domain"/>
    <property type="match status" value="1"/>
</dbReference>
<feature type="domain" description="Carbamoyltransferase" evidence="2">
    <location>
        <begin position="446"/>
        <end position="680"/>
    </location>
</feature>
<gene>
    <name evidence="5" type="ORF">BDE27_0890</name>
    <name evidence="4" type="ORF">Xehl_00327</name>
</gene>
<dbReference type="Pfam" id="PF02543">
    <property type="entry name" value="Carbam_trans_N"/>
    <property type="match status" value="2"/>
</dbReference>
<dbReference type="InterPro" id="IPR051338">
    <property type="entry name" value="NodU/CmcH_Carbamoyltrnsfr"/>
</dbReference>
<dbReference type="PANTHER" id="PTHR34847">
    <property type="entry name" value="NODULATION PROTEIN U"/>
    <property type="match status" value="1"/>
</dbReference>
<name>A0A2D0IXK7_9GAMM</name>
<evidence type="ECO:0000259" key="2">
    <source>
        <dbReference type="Pfam" id="PF02543"/>
    </source>
</evidence>
<dbReference type="InterPro" id="IPR003696">
    <property type="entry name" value="Carbtransf_dom"/>
</dbReference>
<evidence type="ECO:0000259" key="3">
    <source>
        <dbReference type="Pfam" id="PF16861"/>
    </source>
</evidence>
<dbReference type="Proteomes" id="UP000283568">
    <property type="component" value="Unassembled WGS sequence"/>
</dbReference>
<feature type="domain" description="Carbamoyltransferase" evidence="2">
    <location>
        <begin position="355"/>
        <end position="417"/>
    </location>
</feature>
<evidence type="ECO:0000256" key="1">
    <source>
        <dbReference type="ARBA" id="ARBA00006129"/>
    </source>
</evidence>
<proteinExistence type="inferred from homology"/>
<evidence type="ECO:0000313" key="5">
    <source>
        <dbReference type="EMBL" id="RKE93179.1"/>
    </source>
</evidence>
<evidence type="ECO:0000313" key="4">
    <source>
        <dbReference type="EMBL" id="PHM26653.1"/>
    </source>
</evidence>
<dbReference type="OrthoDB" id="9780777at2"/>
<organism evidence="4 6">
    <name type="scientific">Xenorhabdus ehlersii</name>
    <dbReference type="NCBI Taxonomy" id="290111"/>
    <lineage>
        <taxon>Bacteria</taxon>
        <taxon>Pseudomonadati</taxon>
        <taxon>Pseudomonadota</taxon>
        <taxon>Gammaproteobacteria</taxon>
        <taxon>Enterobacterales</taxon>
        <taxon>Morganellaceae</taxon>
        <taxon>Xenorhabdus</taxon>
    </lineage>
</organism>
<dbReference type="InterPro" id="IPR038152">
    <property type="entry name" value="Carbam_trans_C_sf"/>
</dbReference>
<keyword evidence="4" id="KW-0808">Transferase</keyword>
<reference evidence="5 7" key="2">
    <citation type="submission" date="2018-09" db="EMBL/GenBank/DDBJ databases">
        <title>Genomic Encyclopedia of Archaeal and Bacterial Type Strains, Phase II (KMG-II): from individual species to whole genera.</title>
        <authorList>
            <person name="Goeker M."/>
        </authorList>
    </citation>
    <scope>NUCLEOTIDE SEQUENCE [LARGE SCALE GENOMIC DNA]</scope>
    <source>
        <strain evidence="5 7">DSM 16337</strain>
    </source>
</reference>
<feature type="domain" description="Carbamoyltransferase C-terminal" evidence="3">
    <location>
        <begin position="732"/>
        <end position="902"/>
    </location>
</feature>
<accession>A0A2D0IXK7</accession>
<dbReference type="Gene3D" id="3.90.870.20">
    <property type="entry name" value="Carbamoyltransferase, C-terminal domain"/>
    <property type="match status" value="1"/>
</dbReference>
<evidence type="ECO:0000313" key="6">
    <source>
        <dbReference type="Proteomes" id="UP000225605"/>
    </source>
</evidence>
<comment type="similarity">
    <text evidence="1">Belongs to the NodU/CmcH family.</text>
</comment>
<dbReference type="Proteomes" id="UP000225605">
    <property type="component" value="Unassembled WGS sequence"/>
</dbReference>
<dbReference type="EMBL" id="NIBT01000002">
    <property type="protein sequence ID" value="PHM26653.1"/>
    <property type="molecule type" value="Genomic_DNA"/>
</dbReference>
<dbReference type="Pfam" id="PF16861">
    <property type="entry name" value="Carbam_trans_C"/>
    <property type="match status" value="1"/>
</dbReference>
<protein>
    <submittedName>
        <fullName evidence="4">Carbamoyltransferase</fullName>
    </submittedName>
</protein>
<dbReference type="InterPro" id="IPR031730">
    <property type="entry name" value="Carbam_trans_C"/>
</dbReference>
<dbReference type="Gene3D" id="3.30.420.40">
    <property type="match status" value="2"/>
</dbReference>
<reference evidence="4 6" key="1">
    <citation type="journal article" date="2017" name="Nat. Microbiol.">
        <title>Natural product diversity associated with the nematode symbionts Photorhabdus and Xenorhabdus.</title>
        <authorList>
            <person name="Tobias N.J."/>
            <person name="Wolff H."/>
            <person name="Djahanschiri B."/>
            <person name="Grundmann F."/>
            <person name="Kronenwerth M."/>
            <person name="Shi Y.M."/>
            <person name="Simonyi S."/>
            <person name="Grun P."/>
            <person name="Shapiro-Ilan D."/>
            <person name="Pidot S.J."/>
            <person name="Stinear T.P."/>
            <person name="Ebersberger I."/>
            <person name="Bode H.B."/>
        </authorList>
    </citation>
    <scope>NUCLEOTIDE SEQUENCE [LARGE SCALE GENOMIC DNA]</scope>
    <source>
        <strain evidence="4 6">DSM 16337</strain>
    </source>
</reference>
<evidence type="ECO:0000313" key="7">
    <source>
        <dbReference type="Proteomes" id="UP000283568"/>
    </source>
</evidence>
<dbReference type="CDD" id="cd24033">
    <property type="entry name" value="ASKHA_NBD_NodU_CmcH-like_N"/>
    <property type="match status" value="1"/>
</dbReference>
<keyword evidence="7" id="KW-1185">Reference proteome</keyword>
<dbReference type="InterPro" id="IPR043129">
    <property type="entry name" value="ATPase_NBD"/>
</dbReference>
<sequence>MENDRTSILLIDSAKKNQLSKLNDVSQQNNLHNHTAKIANILSQISFPWTTQVSLDLISASYLDAFEQGYSELRTHIYERFDICPIEAHAYSLPEDEYITDIHTSLSTFHDKALAPYILASVGHDFGRQRFPGSCSETIGVGLLCHNGSIPGMTPLGWGNIEFLVKECDYSTYDEQGALTTTKGTSAAVVYLASLAGKLHSWLKRNQMVYDRHALHAAMICMSQAFQGRYLFDDVSEQESMPQTWSIPLERSKEAEILLTLTPNKSVRNNQIALVVSYQASIARQTRLTTVINGQEIVGQRGTLLIPAHLLEKSPLNITVCVVGRLDHVTVACQNTLVIKCISSQLLVAPDDEIIVGISASHDASACVMINGKIRYGIQLERLTRVKHDGSQSLNTTLAVDYCLNAAGLMREDVSCFAYNIQSMTPEYIGLNQPVCSTDFSLFDPFSPEAVVVSHHLCHAFAAWSGSKFSRGNVVVADGSGGSVVGQNDLLISGQEFSEYLNAGLKEYKPELHVVSHYTFCENGYTLLAREYSPSFNIRTGSRSLGEAYASVSQLVFNSWHASGKLMGLAPYGIPKFAEEIAIESPQGISFGYTWKQKFSKKTLNVMDYADLAASVQLVLEKGIFSRLEHYHITNNEPLVMTGGVALNSVVNYKVRQNFQLRDFYLFPAQHDAGISIGAANAAYYKRHNRILSDAFNHDYLGKVYRYEDIARALNLFADRVIVKPIDTVTLAERLHAGQIIGYYSCTKGSEFGPRALGARSILASPCSMDTWKFINRWVKFREDFRPFAPMVATEHLSRYFEGEGDYKYMLEVLPVRPEYREQLAAIAHVDGSARVQTVSVNDNEEIHALLSAFGKLSGFPVLLNTSFNVRGKPIVERAEQAIEMLLSTHIDAVVFGDYIVELFAPSFNPEVVSGLLRLSPGCSLKSSLEKNQLRHIISHEYQGNNQIITASLYQALLLLVKQMSLADTQAVYDELNPELRKAVMHYVRLKFLNIARDFTEEFECDDLHH</sequence>
<dbReference type="GO" id="GO:0016740">
    <property type="term" value="F:transferase activity"/>
    <property type="evidence" value="ECO:0007669"/>
    <property type="project" value="UniProtKB-KW"/>
</dbReference>
<dbReference type="AlphaFoldDB" id="A0A2D0IXK7"/>
<dbReference type="PANTHER" id="PTHR34847:SF1">
    <property type="entry name" value="NODULATION PROTEIN U"/>
    <property type="match status" value="1"/>
</dbReference>
<dbReference type="RefSeq" id="WP_099130994.1">
    <property type="nucleotide sequence ID" value="NZ_CAWNOJ010000031.1"/>
</dbReference>
<dbReference type="EMBL" id="RAQI01000001">
    <property type="protein sequence ID" value="RKE93179.1"/>
    <property type="molecule type" value="Genomic_DNA"/>
</dbReference>